<keyword evidence="11" id="KW-1185">Reference proteome</keyword>
<evidence type="ECO:0000259" key="9">
    <source>
        <dbReference type="Pfam" id="PF08478"/>
    </source>
</evidence>
<dbReference type="PANTHER" id="PTHR35851">
    <property type="entry name" value="CELL DIVISION PROTEIN FTSQ"/>
    <property type="match status" value="1"/>
</dbReference>
<evidence type="ECO:0000256" key="1">
    <source>
        <dbReference type="ARBA" id="ARBA00022475"/>
    </source>
</evidence>
<keyword evidence="3 10" id="KW-0132">Cell division</keyword>
<gene>
    <name evidence="10" type="ORF">HJA_12685</name>
</gene>
<keyword evidence="5 7" id="KW-1133">Transmembrane helix</keyword>
<proteinExistence type="predicted"/>
<keyword evidence="6" id="KW-0131">Cell cycle</keyword>
<dbReference type="Pfam" id="PF08478">
    <property type="entry name" value="POTRA_1"/>
    <property type="match status" value="1"/>
</dbReference>
<dbReference type="STRING" id="1280952.HJA_12685"/>
<comment type="caution">
    <text evidence="10">The sequence shown here is derived from an EMBL/GenBank/DDBJ whole genome shotgun (WGS) entry which is preliminary data.</text>
</comment>
<organism evidence="10 11">
    <name type="scientific">Hyphomonas jannaschiana VP2</name>
    <dbReference type="NCBI Taxonomy" id="1280952"/>
    <lineage>
        <taxon>Bacteria</taxon>
        <taxon>Pseudomonadati</taxon>
        <taxon>Pseudomonadota</taxon>
        <taxon>Alphaproteobacteria</taxon>
        <taxon>Hyphomonadales</taxon>
        <taxon>Hyphomonadaceae</taxon>
        <taxon>Hyphomonas</taxon>
    </lineage>
</organism>
<dbReference type="RefSeq" id="WP_035582890.1">
    <property type="nucleotide sequence ID" value="NZ_ARYJ01000008.1"/>
</dbReference>
<dbReference type="Gene3D" id="3.10.20.310">
    <property type="entry name" value="membrane protein fhac"/>
    <property type="match status" value="1"/>
</dbReference>
<keyword evidence="1" id="KW-1003">Cell membrane</keyword>
<evidence type="ECO:0000256" key="7">
    <source>
        <dbReference type="SAM" id="Phobius"/>
    </source>
</evidence>
<dbReference type="Proteomes" id="UP000024816">
    <property type="component" value="Unassembled WGS sequence"/>
</dbReference>
<keyword evidence="2" id="KW-0997">Cell inner membrane</keyword>
<dbReference type="InterPro" id="IPR005548">
    <property type="entry name" value="Cell_div_FtsQ/DivIB_C"/>
</dbReference>
<dbReference type="eggNOG" id="COG1589">
    <property type="taxonomic scope" value="Bacteria"/>
</dbReference>
<dbReference type="PATRIC" id="fig|1280952.3.peg.2537"/>
<dbReference type="GO" id="GO:0090529">
    <property type="term" value="P:cell septum assembly"/>
    <property type="evidence" value="ECO:0007669"/>
    <property type="project" value="InterPro"/>
</dbReference>
<reference evidence="10 11" key="1">
    <citation type="journal article" date="2014" name="Antonie Van Leeuwenhoek">
        <title>Hyphomonas beringensis sp. nov. and Hyphomonas chukchiensis sp. nov., isolated from surface seawater of the Bering Sea and Chukchi Sea.</title>
        <authorList>
            <person name="Li C."/>
            <person name="Lai Q."/>
            <person name="Li G."/>
            <person name="Dong C."/>
            <person name="Wang J."/>
            <person name="Liao Y."/>
            <person name="Shao Z."/>
        </authorList>
    </citation>
    <scope>NUCLEOTIDE SEQUENCE [LARGE SCALE GENOMIC DNA]</scope>
    <source>
        <strain evidence="10 11">VP2</strain>
    </source>
</reference>
<sequence>MPKISRNQPPPKRKREPITFVDEVTGEEVRVSSVLFGFVMLIAIIVALAAWMGGSMSQIENRFAGFMDDTARMAGVSVNEVSVLGLEQDPGLQQEIRAAAMIEPGENMFRADPYIIRRRVEGTHKVLNVRVHRLWPDQVVIIADAAEPVAIWHDGTEWTVVDGLGRVIPDERASDHPDLVRVAGRGAPEAAPALVKALADAPAVTSDLAIATRINDRRWDMRLISGATVRLPEDIDLTNALGRLSDLQVRTALMQRPLKMIDLRNAGRVYLGPVNPPNFNAREIAARS</sequence>
<evidence type="ECO:0000256" key="5">
    <source>
        <dbReference type="ARBA" id="ARBA00022989"/>
    </source>
</evidence>
<evidence type="ECO:0000313" key="11">
    <source>
        <dbReference type="Proteomes" id="UP000024816"/>
    </source>
</evidence>
<dbReference type="OrthoDB" id="9783091at2"/>
<evidence type="ECO:0000313" key="10">
    <source>
        <dbReference type="EMBL" id="KCZ87395.1"/>
    </source>
</evidence>
<dbReference type="EMBL" id="ARYJ01000008">
    <property type="protein sequence ID" value="KCZ87395.1"/>
    <property type="molecule type" value="Genomic_DNA"/>
</dbReference>
<protein>
    <submittedName>
        <fullName evidence="10">Putative cell division protein FtsQ</fullName>
    </submittedName>
</protein>
<evidence type="ECO:0000256" key="2">
    <source>
        <dbReference type="ARBA" id="ARBA00022519"/>
    </source>
</evidence>
<dbReference type="AlphaFoldDB" id="A0A059F9W9"/>
<feature type="domain" description="Cell division protein FtsQ/DivIB C-terminal" evidence="8">
    <location>
        <begin position="150"/>
        <end position="264"/>
    </location>
</feature>
<evidence type="ECO:0000256" key="4">
    <source>
        <dbReference type="ARBA" id="ARBA00022692"/>
    </source>
</evidence>
<feature type="transmembrane region" description="Helical" evidence="7">
    <location>
        <begin position="34"/>
        <end position="53"/>
    </location>
</feature>
<feature type="domain" description="POTRA" evidence="9">
    <location>
        <begin position="93"/>
        <end position="141"/>
    </location>
</feature>
<evidence type="ECO:0000256" key="3">
    <source>
        <dbReference type="ARBA" id="ARBA00022618"/>
    </source>
</evidence>
<dbReference type="PANTHER" id="PTHR35851:SF1">
    <property type="entry name" value="CELL DIVISION PROTEIN FTSQ"/>
    <property type="match status" value="1"/>
</dbReference>
<evidence type="ECO:0000256" key="6">
    <source>
        <dbReference type="ARBA" id="ARBA00023306"/>
    </source>
</evidence>
<dbReference type="InterPro" id="IPR013685">
    <property type="entry name" value="POTRA_FtsQ_type"/>
</dbReference>
<keyword evidence="7" id="KW-0472">Membrane</keyword>
<dbReference type="Pfam" id="PF03799">
    <property type="entry name" value="FtsQ_DivIB_C"/>
    <property type="match status" value="1"/>
</dbReference>
<name>A0A059F9W9_9PROT</name>
<dbReference type="InterPro" id="IPR026579">
    <property type="entry name" value="FtsQ"/>
</dbReference>
<accession>A0A059F9W9</accession>
<keyword evidence="4 7" id="KW-0812">Transmembrane</keyword>
<evidence type="ECO:0000259" key="8">
    <source>
        <dbReference type="Pfam" id="PF03799"/>
    </source>
</evidence>